<accession>A0A9Q3YT77</accession>
<dbReference type="Gene3D" id="1.10.3210.10">
    <property type="entry name" value="Hypothetical protein af1432"/>
    <property type="match status" value="1"/>
</dbReference>
<gene>
    <name evidence="1" type="ORF">LL252_17365</name>
</gene>
<dbReference type="RefSeq" id="WP_204430678.1">
    <property type="nucleotide sequence ID" value="NZ_ARXL01000046.1"/>
</dbReference>
<proteinExistence type="predicted"/>
<dbReference type="AlphaFoldDB" id="A0A9Q3YT77"/>
<comment type="caution">
    <text evidence="1">The sequence shown here is derived from an EMBL/GenBank/DDBJ whole genome shotgun (WGS) entry which is preliminary data.</text>
</comment>
<organism evidence="1 2">
    <name type="scientific">Alloalcanivorax marinus</name>
    <dbReference type="NCBI Taxonomy" id="1177169"/>
    <lineage>
        <taxon>Bacteria</taxon>
        <taxon>Pseudomonadati</taxon>
        <taxon>Pseudomonadota</taxon>
        <taxon>Gammaproteobacteria</taxon>
        <taxon>Oceanospirillales</taxon>
        <taxon>Alcanivoracaceae</taxon>
        <taxon>Alloalcanivorax</taxon>
    </lineage>
</organism>
<evidence type="ECO:0000313" key="2">
    <source>
        <dbReference type="Proteomes" id="UP001108027"/>
    </source>
</evidence>
<evidence type="ECO:0008006" key="3">
    <source>
        <dbReference type="Google" id="ProtNLM"/>
    </source>
</evidence>
<dbReference type="EMBL" id="JAJGNA010000035">
    <property type="protein sequence ID" value="MCC4310338.1"/>
    <property type="molecule type" value="Genomic_DNA"/>
</dbReference>
<reference evidence="1" key="1">
    <citation type="submission" date="2021-10" db="EMBL/GenBank/DDBJ databases">
        <title>The diversity and Nitrogen Metabolism of Culturable Nitrate-Utilizing Bacteria Within the Oxygen Minimum Zone of the Changjiang (Yangtze River)Estuary.</title>
        <authorList>
            <person name="Zhang D."/>
            <person name="Zheng J."/>
            <person name="Liu S."/>
            <person name="He W."/>
        </authorList>
    </citation>
    <scope>NUCLEOTIDE SEQUENCE</scope>
    <source>
        <strain evidence="1">FXH-223</strain>
    </source>
</reference>
<keyword evidence="2" id="KW-1185">Reference proteome</keyword>
<name>A0A9Q3YT77_9GAMM</name>
<protein>
    <recommendedName>
        <fullName evidence="3">HD domain-containing protein</fullName>
    </recommendedName>
</protein>
<dbReference type="Proteomes" id="UP001108027">
    <property type="component" value="Unassembled WGS sequence"/>
</dbReference>
<evidence type="ECO:0000313" key="1">
    <source>
        <dbReference type="EMBL" id="MCC4310338.1"/>
    </source>
</evidence>
<dbReference type="SUPFAM" id="SSF109604">
    <property type="entry name" value="HD-domain/PDEase-like"/>
    <property type="match status" value="1"/>
</dbReference>
<sequence length="180" mass="20663">MKRLITERAELDALFDHYAERFGRDQTPYRNHVYRVINLVAAQRPLEGDDLRKVELAGFFHDAGIWLAGTFDYLGPSARLACHHLSELGLTDWADEIHAMIVQHHKLTGTGESPNSLVEAFRRADWIDLSLGLVRFGVPRQRIREINHRFPNAGFHGLLLGLAARRLCTHPWNPLPMIRR</sequence>